<protein>
    <recommendedName>
        <fullName evidence="3">DNA polymerase III subunit chi</fullName>
    </recommendedName>
</protein>
<dbReference type="EMBL" id="BSOJ01000012">
    <property type="protein sequence ID" value="GLR26191.1"/>
    <property type="molecule type" value="Genomic_DNA"/>
</dbReference>
<accession>A0ABQ5YQK7</accession>
<dbReference type="RefSeq" id="WP_284280680.1">
    <property type="nucleotide sequence ID" value="NZ_BSOJ01000012.1"/>
</dbReference>
<keyword evidence="2" id="KW-1185">Reference proteome</keyword>
<dbReference type="Proteomes" id="UP001156664">
    <property type="component" value="Unassembled WGS sequence"/>
</dbReference>
<evidence type="ECO:0000313" key="1">
    <source>
        <dbReference type="EMBL" id="GLR26191.1"/>
    </source>
</evidence>
<sequence length="72" mass="8033">MSDEFQGGPPLLTEVIESGLQEIEASTQSRPGDPQVEILRAQLPELFEKALLRVKPQLMAEFEKIVREALGK</sequence>
<proteinExistence type="predicted"/>
<evidence type="ECO:0008006" key="3">
    <source>
        <dbReference type="Google" id="ProtNLM"/>
    </source>
</evidence>
<name>A0ABQ5YQK7_9BURK</name>
<reference evidence="2" key="1">
    <citation type="journal article" date="2019" name="Int. J. Syst. Evol. Microbiol.">
        <title>The Global Catalogue of Microorganisms (GCM) 10K type strain sequencing project: providing services to taxonomists for standard genome sequencing and annotation.</title>
        <authorList>
            <consortium name="The Broad Institute Genomics Platform"/>
            <consortium name="The Broad Institute Genome Sequencing Center for Infectious Disease"/>
            <person name="Wu L."/>
            <person name="Ma J."/>
        </authorList>
    </citation>
    <scope>NUCLEOTIDE SEQUENCE [LARGE SCALE GENOMIC DNA]</scope>
    <source>
        <strain evidence="2">NBRC 105857</strain>
    </source>
</reference>
<evidence type="ECO:0000313" key="2">
    <source>
        <dbReference type="Proteomes" id="UP001156664"/>
    </source>
</evidence>
<comment type="caution">
    <text evidence="1">The sequence shown here is derived from an EMBL/GenBank/DDBJ whole genome shotgun (WGS) entry which is preliminary data.</text>
</comment>
<organism evidence="1 2">
    <name type="scientific">Limnobacter litoralis</name>
    <dbReference type="NCBI Taxonomy" id="481366"/>
    <lineage>
        <taxon>Bacteria</taxon>
        <taxon>Pseudomonadati</taxon>
        <taxon>Pseudomonadota</taxon>
        <taxon>Betaproteobacteria</taxon>
        <taxon>Burkholderiales</taxon>
        <taxon>Burkholderiaceae</taxon>
        <taxon>Limnobacter</taxon>
    </lineage>
</organism>
<gene>
    <name evidence="1" type="ORF">GCM10007875_12790</name>
</gene>